<feature type="transmembrane region" description="Helical" evidence="1">
    <location>
        <begin position="21"/>
        <end position="43"/>
    </location>
</feature>
<feature type="transmembrane region" description="Helical" evidence="1">
    <location>
        <begin position="136"/>
        <end position="155"/>
    </location>
</feature>
<organism evidence="3">
    <name type="scientific">Schlesneria paludicola</name>
    <dbReference type="NCBI Taxonomy" id="360056"/>
    <lineage>
        <taxon>Bacteria</taxon>
        <taxon>Pseudomonadati</taxon>
        <taxon>Planctomycetota</taxon>
        <taxon>Planctomycetia</taxon>
        <taxon>Planctomycetales</taxon>
        <taxon>Planctomycetaceae</taxon>
        <taxon>Schlesneria</taxon>
    </lineage>
</organism>
<feature type="transmembrane region" description="Helical" evidence="1">
    <location>
        <begin position="403"/>
        <end position="422"/>
    </location>
</feature>
<sequence>MSVPTTSAINSSTSSYSPAGLFVGLAAAAALFFVYGSLLPFNYQPREFTDALEQFWQIPYLQLEVKHLADWMANLLLFVPISYCATAAISVNLKSGLLRVSGALCVWLFCAALSLGVEFLQLWFPGRTVSQNDLLAEGLGAAGGCVLALGTVDLVTKHLRVMVSATRPTQVLDVFLAVYALGFICYEVMPLNVVVSPAVLWGKWEQGRISLWATGTLVNRWQDLLDHLLLCVPLGVYLRRFYSRSRGSTGSPLLRMLFVATLIEVAQVFVYSRDASVASGLVATAGMLVGGRLARSIYPAFERAWDPQAAARRRFLTVVGLTVYLAIVVWRIVDPPLLDSSIFGLERLPDYWKIPFASLYSGSDFHALQYISKAILIFVPLGFLFGDLAISAKTRSRGVTSDLRAGAALGFWATVVELAQAWRPESVLDVTSTICYLIGGFAGLLSRRLLARAAENSNSAALIRPVQHFPQAPLWACALAAAAVVGLVGWGLPELLRWMTG</sequence>
<gene>
    <name evidence="3" type="ORF">ENS64_02740</name>
</gene>
<feature type="domain" description="VanZ-like" evidence="2">
    <location>
        <begin position="37"/>
        <end position="148"/>
    </location>
</feature>
<comment type="caution">
    <text evidence="3">The sequence shown here is derived from an EMBL/GenBank/DDBJ whole genome shotgun (WGS) entry which is preliminary data.</text>
</comment>
<dbReference type="AlphaFoldDB" id="A0A7C4LJH5"/>
<proteinExistence type="predicted"/>
<keyword evidence="1" id="KW-1133">Transmembrane helix</keyword>
<dbReference type="PANTHER" id="PTHR36834:SF1">
    <property type="entry name" value="INTEGRAL MEMBRANE PROTEIN"/>
    <property type="match status" value="1"/>
</dbReference>
<evidence type="ECO:0000256" key="1">
    <source>
        <dbReference type="SAM" id="Phobius"/>
    </source>
</evidence>
<feature type="transmembrane region" description="Helical" evidence="1">
    <location>
        <begin position="472"/>
        <end position="492"/>
    </location>
</feature>
<accession>A0A7C4LJH5</accession>
<name>A0A7C4LJH5_9PLAN</name>
<evidence type="ECO:0000259" key="2">
    <source>
        <dbReference type="Pfam" id="PF04892"/>
    </source>
</evidence>
<feature type="transmembrane region" description="Helical" evidence="1">
    <location>
        <begin position="370"/>
        <end position="391"/>
    </location>
</feature>
<feature type="transmembrane region" description="Helical" evidence="1">
    <location>
        <begin position="277"/>
        <end position="294"/>
    </location>
</feature>
<reference evidence="3" key="1">
    <citation type="journal article" date="2020" name="mSystems">
        <title>Genome- and Community-Level Interaction Insights into Carbon Utilization and Element Cycling Functions of Hydrothermarchaeota in Hydrothermal Sediment.</title>
        <authorList>
            <person name="Zhou Z."/>
            <person name="Liu Y."/>
            <person name="Xu W."/>
            <person name="Pan J."/>
            <person name="Luo Z.H."/>
            <person name="Li M."/>
        </authorList>
    </citation>
    <scope>NUCLEOTIDE SEQUENCE [LARGE SCALE GENOMIC DNA]</scope>
    <source>
        <strain evidence="3">SpSt-508</strain>
    </source>
</reference>
<dbReference type="InterPro" id="IPR053150">
    <property type="entry name" value="Teicoplanin_resist-assoc"/>
</dbReference>
<feature type="transmembrane region" description="Helical" evidence="1">
    <location>
        <begin position="176"/>
        <end position="204"/>
    </location>
</feature>
<feature type="transmembrane region" description="Helical" evidence="1">
    <location>
        <begin position="315"/>
        <end position="333"/>
    </location>
</feature>
<feature type="transmembrane region" description="Helical" evidence="1">
    <location>
        <begin position="103"/>
        <end position="124"/>
    </location>
</feature>
<protein>
    <submittedName>
        <fullName evidence="3">VanZ family protein</fullName>
    </submittedName>
</protein>
<keyword evidence="1" id="KW-0812">Transmembrane</keyword>
<evidence type="ECO:0000313" key="3">
    <source>
        <dbReference type="EMBL" id="HGT38175.1"/>
    </source>
</evidence>
<feature type="transmembrane region" description="Helical" evidence="1">
    <location>
        <begin position="71"/>
        <end position="91"/>
    </location>
</feature>
<dbReference type="EMBL" id="DSVQ01000006">
    <property type="protein sequence ID" value="HGT38175.1"/>
    <property type="molecule type" value="Genomic_DNA"/>
</dbReference>
<dbReference type="Pfam" id="PF04892">
    <property type="entry name" value="VanZ"/>
    <property type="match status" value="1"/>
</dbReference>
<dbReference type="PANTHER" id="PTHR36834">
    <property type="entry name" value="MEMBRANE PROTEIN-RELATED"/>
    <property type="match status" value="1"/>
</dbReference>
<feature type="transmembrane region" description="Helical" evidence="1">
    <location>
        <begin position="434"/>
        <end position="451"/>
    </location>
</feature>
<keyword evidence="1" id="KW-0472">Membrane</keyword>
<dbReference type="InterPro" id="IPR006976">
    <property type="entry name" value="VanZ-like"/>
</dbReference>